<dbReference type="GO" id="GO:0043709">
    <property type="term" value="P:cell adhesion involved in single-species biofilm formation"/>
    <property type="evidence" value="ECO:0007669"/>
    <property type="project" value="TreeGrafter"/>
</dbReference>
<dbReference type="InterPro" id="IPR000160">
    <property type="entry name" value="GGDEF_dom"/>
</dbReference>
<comment type="catalytic activity">
    <reaction evidence="2">
        <text>2 GTP = 3',3'-c-di-GMP + 2 diphosphate</text>
        <dbReference type="Rhea" id="RHEA:24898"/>
        <dbReference type="ChEBI" id="CHEBI:33019"/>
        <dbReference type="ChEBI" id="CHEBI:37565"/>
        <dbReference type="ChEBI" id="CHEBI:58805"/>
        <dbReference type="EC" id="2.7.7.65"/>
    </reaction>
</comment>
<dbReference type="PANTHER" id="PTHR45138">
    <property type="entry name" value="REGULATORY COMPONENTS OF SENSORY TRANSDUCTION SYSTEM"/>
    <property type="match status" value="1"/>
</dbReference>
<dbReference type="CDD" id="cd01949">
    <property type="entry name" value="GGDEF"/>
    <property type="match status" value="1"/>
</dbReference>
<dbReference type="PANTHER" id="PTHR45138:SF9">
    <property type="entry name" value="DIGUANYLATE CYCLASE DGCM-RELATED"/>
    <property type="match status" value="1"/>
</dbReference>
<reference evidence="4 5" key="1">
    <citation type="submission" date="2019-04" db="EMBL/GenBank/DDBJ databases">
        <title>Genome sequence of strain shin9-1.</title>
        <authorList>
            <person name="Gao J."/>
            <person name="Sun J."/>
        </authorList>
    </citation>
    <scope>NUCLEOTIDE SEQUENCE [LARGE SCALE GENOMIC DNA]</scope>
    <source>
        <strain evidence="5">shin9-1</strain>
    </source>
</reference>
<dbReference type="Pfam" id="PF00990">
    <property type="entry name" value="GGDEF"/>
    <property type="match status" value="1"/>
</dbReference>
<sequence>MISACQAPVLTIEKSKYPMLASILAKGYSKMAQDAASSPVSGSRSGATDKLHRVAGFMAKHQIEGLPRNFELIYEALYGRNPPLARELAALGGNLTQVALDQIGLKHHLVSHCGLAEKKLHSQAIATLRRIEEKVSLGIMQKMAYSRGLETIQQSVRDDSARGVTELMDELEFLEVATRDLLTTETEIEQVLRSAIEELNTNNRTVEAARSMTMRDRLTGLPNRLSLVNRLEQLFDSGVAGVSTALVLVDINDFRQINQQYGEDAGNRILKRLAAIFRKTIKKHDFVARSGGDEFAFLFSDVTAKDTYAIAERLHAAVEDNLVFAAEHKGIQGSLELSIGFAMSDDADYAMQMIACAEAALAVAHGNSRQPIAGYKAEQQDKAQAAARPAA</sequence>
<evidence type="ECO:0000313" key="4">
    <source>
        <dbReference type="EMBL" id="THV25667.1"/>
    </source>
</evidence>
<name>A0A4S8P601_9HYPH</name>
<dbReference type="GO" id="GO:1902201">
    <property type="term" value="P:negative regulation of bacterial-type flagellum-dependent cell motility"/>
    <property type="evidence" value="ECO:0007669"/>
    <property type="project" value="TreeGrafter"/>
</dbReference>
<evidence type="ECO:0000256" key="2">
    <source>
        <dbReference type="ARBA" id="ARBA00034247"/>
    </source>
</evidence>
<keyword evidence="5" id="KW-1185">Reference proteome</keyword>
<dbReference type="NCBIfam" id="TIGR00254">
    <property type="entry name" value="GGDEF"/>
    <property type="match status" value="1"/>
</dbReference>
<dbReference type="InterPro" id="IPR043128">
    <property type="entry name" value="Rev_trsase/Diguanyl_cyclase"/>
</dbReference>
<dbReference type="EMBL" id="STGV01000001">
    <property type="protein sequence ID" value="THV25667.1"/>
    <property type="molecule type" value="Genomic_DNA"/>
</dbReference>
<proteinExistence type="predicted"/>
<evidence type="ECO:0000313" key="5">
    <source>
        <dbReference type="Proteomes" id="UP000308828"/>
    </source>
</evidence>
<dbReference type="SMART" id="SM00267">
    <property type="entry name" value="GGDEF"/>
    <property type="match status" value="1"/>
</dbReference>
<dbReference type="InterPro" id="IPR029787">
    <property type="entry name" value="Nucleotide_cyclase"/>
</dbReference>
<evidence type="ECO:0000259" key="3">
    <source>
        <dbReference type="PROSITE" id="PS50887"/>
    </source>
</evidence>
<dbReference type="OrthoDB" id="9812260at2"/>
<protein>
    <recommendedName>
        <fullName evidence="1">diguanylate cyclase</fullName>
        <ecNumber evidence="1">2.7.7.65</ecNumber>
    </recommendedName>
</protein>
<dbReference type="Proteomes" id="UP000308828">
    <property type="component" value="Unassembled WGS sequence"/>
</dbReference>
<dbReference type="SUPFAM" id="SSF55073">
    <property type="entry name" value="Nucleotide cyclase"/>
    <property type="match status" value="1"/>
</dbReference>
<dbReference type="EC" id="2.7.7.65" evidence="1"/>
<dbReference type="GO" id="GO:0052621">
    <property type="term" value="F:diguanylate cyclase activity"/>
    <property type="evidence" value="ECO:0007669"/>
    <property type="project" value="UniProtKB-EC"/>
</dbReference>
<dbReference type="Gene3D" id="3.30.70.270">
    <property type="match status" value="1"/>
</dbReference>
<accession>A0A4S8P601</accession>
<feature type="domain" description="GGDEF" evidence="3">
    <location>
        <begin position="242"/>
        <end position="377"/>
    </location>
</feature>
<dbReference type="AlphaFoldDB" id="A0A4S8P601"/>
<dbReference type="InterPro" id="IPR050469">
    <property type="entry name" value="Diguanylate_Cyclase"/>
</dbReference>
<gene>
    <name evidence="4" type="ORF">FAA97_05640</name>
</gene>
<organism evidence="4 5">
    <name type="scientific">Peteryoungia ipomoeae</name>
    <dbReference type="NCBI Taxonomy" id="1210932"/>
    <lineage>
        <taxon>Bacteria</taxon>
        <taxon>Pseudomonadati</taxon>
        <taxon>Pseudomonadota</taxon>
        <taxon>Alphaproteobacteria</taxon>
        <taxon>Hyphomicrobiales</taxon>
        <taxon>Rhizobiaceae</taxon>
        <taxon>Peteryoungia</taxon>
    </lineage>
</organism>
<dbReference type="GO" id="GO:0005886">
    <property type="term" value="C:plasma membrane"/>
    <property type="evidence" value="ECO:0007669"/>
    <property type="project" value="TreeGrafter"/>
</dbReference>
<dbReference type="PROSITE" id="PS50887">
    <property type="entry name" value="GGDEF"/>
    <property type="match status" value="1"/>
</dbReference>
<comment type="caution">
    <text evidence="4">The sequence shown here is derived from an EMBL/GenBank/DDBJ whole genome shotgun (WGS) entry which is preliminary data.</text>
</comment>
<evidence type="ECO:0000256" key="1">
    <source>
        <dbReference type="ARBA" id="ARBA00012528"/>
    </source>
</evidence>